<feature type="compositionally biased region" description="Basic residues" evidence="1">
    <location>
        <begin position="128"/>
        <end position="139"/>
    </location>
</feature>
<reference evidence="2" key="2">
    <citation type="submission" date="2023-06" db="EMBL/GenBank/DDBJ databases">
        <authorList>
            <consortium name="Lawrence Berkeley National Laboratory"/>
            <person name="Haridas S."/>
            <person name="Hensen N."/>
            <person name="Bonometti L."/>
            <person name="Westerberg I."/>
            <person name="Brannstrom I.O."/>
            <person name="Guillou S."/>
            <person name="Cros-Aarteil S."/>
            <person name="Calhoun S."/>
            <person name="Kuo A."/>
            <person name="Mondo S."/>
            <person name="Pangilinan J."/>
            <person name="Riley R."/>
            <person name="Labutti K."/>
            <person name="Andreopoulos B."/>
            <person name="Lipzen A."/>
            <person name="Chen C."/>
            <person name="Yanf M."/>
            <person name="Daum C."/>
            <person name="Ng V."/>
            <person name="Clum A."/>
            <person name="Steindorff A."/>
            <person name="Ohm R."/>
            <person name="Martin F."/>
            <person name="Silar P."/>
            <person name="Natvig D."/>
            <person name="Lalanne C."/>
            <person name="Gautier V."/>
            <person name="Ament-Velasquez S.L."/>
            <person name="Kruys A."/>
            <person name="Hutchinson M.I."/>
            <person name="Powell A.J."/>
            <person name="Barry K."/>
            <person name="Miller A.N."/>
            <person name="Grigoriev I.V."/>
            <person name="Debuchy R."/>
            <person name="Gladieux P."/>
            <person name="Thoren M.H."/>
            <person name="Johannesson H."/>
        </authorList>
    </citation>
    <scope>NUCLEOTIDE SEQUENCE</scope>
    <source>
        <strain evidence="2">CBS 958.72</strain>
    </source>
</reference>
<feature type="compositionally biased region" description="Polar residues" evidence="1">
    <location>
        <begin position="1"/>
        <end position="23"/>
    </location>
</feature>
<feature type="region of interest" description="Disordered" evidence="1">
    <location>
        <begin position="1"/>
        <end position="26"/>
    </location>
</feature>
<evidence type="ECO:0000313" key="3">
    <source>
        <dbReference type="Proteomes" id="UP001287356"/>
    </source>
</evidence>
<keyword evidence="3" id="KW-1185">Reference proteome</keyword>
<evidence type="ECO:0000313" key="2">
    <source>
        <dbReference type="EMBL" id="KAK3358352.1"/>
    </source>
</evidence>
<feature type="region of interest" description="Disordered" evidence="1">
    <location>
        <begin position="164"/>
        <end position="188"/>
    </location>
</feature>
<organism evidence="2 3">
    <name type="scientific">Lasiosphaeria ovina</name>
    <dbReference type="NCBI Taxonomy" id="92902"/>
    <lineage>
        <taxon>Eukaryota</taxon>
        <taxon>Fungi</taxon>
        <taxon>Dikarya</taxon>
        <taxon>Ascomycota</taxon>
        <taxon>Pezizomycotina</taxon>
        <taxon>Sordariomycetes</taxon>
        <taxon>Sordariomycetidae</taxon>
        <taxon>Sordariales</taxon>
        <taxon>Lasiosphaeriaceae</taxon>
        <taxon>Lasiosphaeria</taxon>
    </lineage>
</organism>
<accession>A0AAE0JSW0</accession>
<feature type="compositionally biased region" description="Pro residues" evidence="1">
    <location>
        <begin position="100"/>
        <end position="112"/>
    </location>
</feature>
<proteinExistence type="predicted"/>
<dbReference type="AlphaFoldDB" id="A0AAE0JSW0"/>
<dbReference type="EMBL" id="JAULSN010000017">
    <property type="protein sequence ID" value="KAK3358352.1"/>
    <property type="molecule type" value="Genomic_DNA"/>
</dbReference>
<comment type="caution">
    <text evidence="2">The sequence shown here is derived from an EMBL/GenBank/DDBJ whole genome shotgun (WGS) entry which is preliminary data.</text>
</comment>
<evidence type="ECO:0000256" key="1">
    <source>
        <dbReference type="SAM" id="MobiDB-lite"/>
    </source>
</evidence>
<dbReference type="Proteomes" id="UP001287356">
    <property type="component" value="Unassembled WGS sequence"/>
</dbReference>
<feature type="region of interest" description="Disordered" evidence="1">
    <location>
        <begin position="73"/>
        <end position="144"/>
    </location>
</feature>
<reference evidence="2" key="1">
    <citation type="journal article" date="2023" name="Mol. Phylogenet. Evol.">
        <title>Genome-scale phylogeny and comparative genomics of the fungal order Sordariales.</title>
        <authorList>
            <person name="Hensen N."/>
            <person name="Bonometti L."/>
            <person name="Westerberg I."/>
            <person name="Brannstrom I.O."/>
            <person name="Guillou S."/>
            <person name="Cros-Aarteil S."/>
            <person name="Calhoun S."/>
            <person name="Haridas S."/>
            <person name="Kuo A."/>
            <person name="Mondo S."/>
            <person name="Pangilinan J."/>
            <person name="Riley R."/>
            <person name="LaButti K."/>
            <person name="Andreopoulos B."/>
            <person name="Lipzen A."/>
            <person name="Chen C."/>
            <person name="Yan M."/>
            <person name="Daum C."/>
            <person name="Ng V."/>
            <person name="Clum A."/>
            <person name="Steindorff A."/>
            <person name="Ohm R.A."/>
            <person name="Martin F."/>
            <person name="Silar P."/>
            <person name="Natvig D.O."/>
            <person name="Lalanne C."/>
            <person name="Gautier V."/>
            <person name="Ament-Velasquez S.L."/>
            <person name="Kruys A."/>
            <person name="Hutchinson M.I."/>
            <person name="Powell A.J."/>
            <person name="Barry K."/>
            <person name="Miller A.N."/>
            <person name="Grigoriev I.V."/>
            <person name="Debuchy R."/>
            <person name="Gladieux P."/>
            <person name="Hiltunen Thoren M."/>
            <person name="Johannesson H."/>
        </authorList>
    </citation>
    <scope>NUCLEOTIDE SEQUENCE</scope>
    <source>
        <strain evidence="2">CBS 958.72</strain>
    </source>
</reference>
<protein>
    <submittedName>
        <fullName evidence="2">Uncharacterized protein</fullName>
    </submittedName>
</protein>
<feature type="compositionally biased region" description="Low complexity" evidence="1">
    <location>
        <begin position="113"/>
        <end position="127"/>
    </location>
</feature>
<sequence>MATETDTASDVGKQPTQGTQPATVTKAYTIVTVRKQDGTLMNEAAKDQDGSTLTKTDATGAYFTLERCLSGRAQRGRFKDFPPLPQPPRFPLPQQYPSSPQQPPFLLPPEPQSPWQQQQQAPTSPQAQRRRPEKQHSPRYPRQQFPRWHYLVALCCPRTPPSLPLLPKGATKANPSAMTTPKGPGLAV</sequence>
<name>A0AAE0JSW0_9PEZI</name>
<gene>
    <name evidence="2" type="ORF">B0T24DRAFT_685616</name>
</gene>
<feature type="compositionally biased region" description="Pro residues" evidence="1">
    <location>
        <begin position="82"/>
        <end position="91"/>
    </location>
</feature>